<dbReference type="HOGENOM" id="CLU_821756_0_0_1"/>
<evidence type="ECO:0000313" key="2">
    <source>
        <dbReference type="EMBL" id="EMF13905.1"/>
    </source>
</evidence>
<organism evidence="2 3">
    <name type="scientific">Sphaerulina musiva (strain SO2202)</name>
    <name type="common">Poplar stem canker fungus</name>
    <name type="synonym">Septoria musiva</name>
    <dbReference type="NCBI Taxonomy" id="692275"/>
    <lineage>
        <taxon>Eukaryota</taxon>
        <taxon>Fungi</taxon>
        <taxon>Dikarya</taxon>
        <taxon>Ascomycota</taxon>
        <taxon>Pezizomycotina</taxon>
        <taxon>Dothideomycetes</taxon>
        <taxon>Dothideomycetidae</taxon>
        <taxon>Mycosphaerellales</taxon>
        <taxon>Mycosphaerellaceae</taxon>
        <taxon>Sphaerulina</taxon>
    </lineage>
</organism>
<dbReference type="EMBL" id="KB456263">
    <property type="protein sequence ID" value="EMF13905.1"/>
    <property type="molecule type" value="Genomic_DNA"/>
</dbReference>
<dbReference type="RefSeq" id="XP_016762026.1">
    <property type="nucleotide sequence ID" value="XM_016905301.1"/>
</dbReference>
<protein>
    <submittedName>
        <fullName evidence="2">Uncharacterized protein</fullName>
    </submittedName>
</protein>
<keyword evidence="3" id="KW-1185">Reference proteome</keyword>
<dbReference type="AlphaFoldDB" id="M3D6Y6"/>
<dbReference type="OMA" id="QEWIERS"/>
<evidence type="ECO:0000313" key="3">
    <source>
        <dbReference type="Proteomes" id="UP000016931"/>
    </source>
</evidence>
<proteinExistence type="predicted"/>
<feature type="region of interest" description="Disordered" evidence="1">
    <location>
        <begin position="39"/>
        <end position="198"/>
    </location>
</feature>
<accession>M3D6Y6</accession>
<reference evidence="2 3" key="1">
    <citation type="journal article" date="2012" name="PLoS Pathog.">
        <title>Diverse lifestyles and strategies of plant pathogenesis encoded in the genomes of eighteen Dothideomycetes fungi.</title>
        <authorList>
            <person name="Ohm R.A."/>
            <person name="Feau N."/>
            <person name="Henrissat B."/>
            <person name="Schoch C.L."/>
            <person name="Horwitz B.A."/>
            <person name="Barry K.W."/>
            <person name="Condon B.J."/>
            <person name="Copeland A.C."/>
            <person name="Dhillon B."/>
            <person name="Glaser F."/>
            <person name="Hesse C.N."/>
            <person name="Kosti I."/>
            <person name="LaButti K."/>
            <person name="Lindquist E.A."/>
            <person name="Lucas S."/>
            <person name="Salamov A.A."/>
            <person name="Bradshaw R.E."/>
            <person name="Ciuffetti L."/>
            <person name="Hamelin R.C."/>
            <person name="Kema G.H.J."/>
            <person name="Lawrence C."/>
            <person name="Scott J.A."/>
            <person name="Spatafora J.W."/>
            <person name="Turgeon B.G."/>
            <person name="de Wit P.J.G.M."/>
            <person name="Zhong S."/>
            <person name="Goodwin S.B."/>
            <person name="Grigoriev I.V."/>
        </authorList>
    </citation>
    <scope>NUCLEOTIDE SEQUENCE [LARGE SCALE GENOMIC DNA]</scope>
    <source>
        <strain evidence="2 3">SO2202</strain>
    </source>
</reference>
<dbReference type="GeneID" id="27902438"/>
<feature type="compositionally biased region" description="Basic and acidic residues" evidence="1">
    <location>
        <begin position="153"/>
        <end position="175"/>
    </location>
</feature>
<dbReference type="Proteomes" id="UP000016931">
    <property type="component" value="Unassembled WGS sequence"/>
</dbReference>
<sequence>MITRRAYTALSLAERQVIQSQYAGSGQCVRCFHHARRQQADELRPEDGSPAIKDSAKRAENNGPQIQPAPTKRARAQIISNEISALQRGPPPGDPTSGPGSLAGTNQTNPSPPTVSAGFTETPTSLGAGGRMGENISAGREGVNAQGVGRFSGSDERVRNEHSRPQGTRNPHEVQEPAEGGQSVLEQASAPRSSRGPLEGEARLRSIMKDARPLGLPVRPQASSVTAQRLVLQGRGTGVPLASQPIATIHDRFTLVTNPANNNRGRGSQRLSQAESEALTKVLVGGQYDNEGLLNGKKIHEVEILNVIKRQTMMNGTYLGKDGDRLVKKVERLLPASR</sequence>
<evidence type="ECO:0000256" key="1">
    <source>
        <dbReference type="SAM" id="MobiDB-lite"/>
    </source>
</evidence>
<dbReference type="eggNOG" id="ENOG502RV5A">
    <property type="taxonomic scope" value="Eukaryota"/>
</dbReference>
<dbReference type="STRING" id="692275.M3D6Y6"/>
<dbReference type="OrthoDB" id="5365739at2759"/>
<name>M3D6Y6_SPHMS</name>
<gene>
    <name evidence="2" type="ORF">SEPMUDRAFT_149040</name>
</gene>